<dbReference type="RefSeq" id="WP_234747999.1">
    <property type="nucleotide sequence ID" value="NZ_BAAAWN010000001.1"/>
</dbReference>
<name>A0ABV5XYC0_ARTRM</name>
<comment type="caution">
    <text evidence="1">The sequence shown here is derived from an EMBL/GenBank/DDBJ whole genome shotgun (WGS) entry which is preliminary data.</text>
</comment>
<evidence type="ECO:0008006" key="3">
    <source>
        <dbReference type="Google" id="ProtNLM"/>
    </source>
</evidence>
<evidence type="ECO:0000313" key="1">
    <source>
        <dbReference type="EMBL" id="MFB9819205.1"/>
    </source>
</evidence>
<evidence type="ECO:0000313" key="2">
    <source>
        <dbReference type="Proteomes" id="UP001589702"/>
    </source>
</evidence>
<accession>A0ABV5XYC0</accession>
<dbReference type="EMBL" id="JBHMBC010000007">
    <property type="protein sequence ID" value="MFB9819205.1"/>
    <property type="molecule type" value="Genomic_DNA"/>
</dbReference>
<dbReference type="InterPro" id="IPR027417">
    <property type="entry name" value="P-loop_NTPase"/>
</dbReference>
<sequence length="1487" mass="162594">MNPRPGGEADKIGNRYEGAWTVARMLDVLAGRGESVRVEPIGELGSGVEFIFKRSDGTVEAHQVKRQVGVANEWSYGQLNSRGVWDKARLHAEAGRDYHFVSMTPFRPLQELTDQIRNSSDYSSFILTTPPEKSNTLFVKLGNHYGSPENAYRILGRIYVRTIDEIELAGSNAVFAEMLLEGSPGAQCRAVLGEILDDSFDRDLTAQRILGALHSYGLRSRLAASQRGLADKVSDLTAKWIGQTGSQLIQPVIHREEADQLRSLMTADERAHFVVGVAGGGKTGVLHEATQKLVEDGVPVLVFRLDRCGSLSSAAALGEQLGLGMSPVAALAAAADGHPAFLVVDQVDAVSLVSGRLPDNFEVVAELVLESAAIPNLHVVLVTRQFDVENDYRIRRLRDRRGTSVLSIPPLSDGQVDRAVEDFGLPATTLTPLQRDILRVPLHLALLATIADEANALGFVNSLRLFDAYWERKLQSTRRENRTVRFAKVVGRVAQVISERQELSVPLGVLDDEDLALDASILVSEQVLIRDRDRIAFFHEGFFDYAFARQWLNRGQTLLGFLWGDPQELFRRGQVRQILVHLRSSEPQRFLDEVTDLLESDQIRFHIKDACLGVLGALTDPNSSEARLAVEIARDSPELRTRLWDHTRTPVWFERLDSDGYVADWLQGGHEDQRRAMELMGTAAKTMPDRLAVVLQDHRNAEQYPAWLRWIVRFADLGASQRLVEVLLQGIREGCFDDNSADFWFVANQAGTRHPQLGLDLVSAFLIDRPGSLEPDANGRIGSLKSSDYFATGVVRHIAAADPLPFCHKFLPYALKVMAATADPEVAGEGPIPDAHFCNPFSFRGSNTDLDDFIFTSLSDALAQLAVTDPEEIRPLLATLAADPHAGAQRLLYEALKSNGPEYADMATSVLLEGRHRLLCGNNSDSVWTTRQLLTAISPHLTDQQFIQLETVISELRFQWERRSPGRPAFSLLSALQEDRLSDVGRRRLGELRRAYGMNQPTKPDSIIRGTVVPPISSDAAGRMDDSNWLRAMGKHSKGFEALFPFRGGAGELAQVLQEQTRLDPDRFARLALQLTHETHPAYANAILLGLNAAGDLGDPSMVFAAVRHIASLGHAETDQLLGMALRPHLKVAPLDIVDLLCGRVIAAAAAVRADPPAVATSEERVDDESGRDIWTRGLSTTRGSLVDVLADLVAHDIDGARTVAAAPAMARLARDPSLPVRACTARLIHASLRYARSTAIDAFTKLIDAGDALFASPPVTRLLVAMGYEDPDLVKPLIGRMLEASSAGARKAGGRLAVLAALEWSARAHLDTLLGRRDPEARAGAAHEAAYRLSHTTDPATAADVLRAMMNDEQEGVQAAAAEMAIALRGHRLQPHEGIVGNLISSAAFVHALPQLLITLERAPDRIDRLVLRCAQRFVRSLGPLAADLSTGAAGDAQQVGRLVVRGLAQSRSTDKRSALLDVLDDLLRIGAYGVDTLISDSERPS</sequence>
<protein>
    <recommendedName>
        <fullName evidence="3">ATP-binding protein</fullName>
    </recommendedName>
</protein>
<keyword evidence="2" id="KW-1185">Reference proteome</keyword>
<organism evidence="1 2">
    <name type="scientific">Arthrobacter ramosus</name>
    <dbReference type="NCBI Taxonomy" id="1672"/>
    <lineage>
        <taxon>Bacteria</taxon>
        <taxon>Bacillati</taxon>
        <taxon>Actinomycetota</taxon>
        <taxon>Actinomycetes</taxon>
        <taxon>Micrococcales</taxon>
        <taxon>Micrococcaceae</taxon>
        <taxon>Arthrobacter</taxon>
    </lineage>
</organism>
<proteinExistence type="predicted"/>
<reference evidence="1 2" key="1">
    <citation type="submission" date="2024-09" db="EMBL/GenBank/DDBJ databases">
        <authorList>
            <person name="Sun Q."/>
            <person name="Mori K."/>
        </authorList>
    </citation>
    <scope>NUCLEOTIDE SEQUENCE [LARGE SCALE GENOMIC DNA]</scope>
    <source>
        <strain evidence="1 2">JCM 1334</strain>
    </source>
</reference>
<gene>
    <name evidence="1" type="ORF">ACFFP1_06790</name>
</gene>
<dbReference type="SUPFAM" id="SSF52540">
    <property type="entry name" value="P-loop containing nucleoside triphosphate hydrolases"/>
    <property type="match status" value="1"/>
</dbReference>
<dbReference type="Proteomes" id="UP001589702">
    <property type="component" value="Unassembled WGS sequence"/>
</dbReference>